<feature type="transmembrane region" description="Helical" evidence="7">
    <location>
        <begin position="12"/>
        <end position="32"/>
    </location>
</feature>
<organism evidence="8 9">
    <name type="scientific">Blautia massiliensis</name>
    <name type="common">ex Durand et al. 2017</name>
    <dbReference type="NCBI Taxonomy" id="1737424"/>
    <lineage>
        <taxon>Bacteria</taxon>
        <taxon>Bacillati</taxon>
        <taxon>Bacillota</taxon>
        <taxon>Clostridia</taxon>
        <taxon>Lachnospirales</taxon>
        <taxon>Lachnospiraceae</taxon>
        <taxon>Blautia</taxon>
    </lineage>
</organism>
<keyword evidence="5 7" id="KW-1133">Transmembrane helix</keyword>
<comment type="subcellular location">
    <subcellularLocation>
        <location evidence="1">Cell membrane</location>
        <topology evidence="1">Multi-pass membrane protein</topology>
    </subcellularLocation>
</comment>
<dbReference type="Proteomes" id="UP001200089">
    <property type="component" value="Unassembled WGS sequence"/>
</dbReference>
<name>A0AAW5CNS7_9FIRM</name>
<evidence type="ECO:0000313" key="9">
    <source>
        <dbReference type="Proteomes" id="UP001200089"/>
    </source>
</evidence>
<dbReference type="AlphaFoldDB" id="A0AAW5CNS7"/>
<dbReference type="InterPro" id="IPR027417">
    <property type="entry name" value="P-loop_NTPase"/>
</dbReference>
<evidence type="ECO:0000256" key="6">
    <source>
        <dbReference type="ARBA" id="ARBA00023136"/>
    </source>
</evidence>
<dbReference type="Gene3D" id="3.40.50.300">
    <property type="entry name" value="P-loop containing nucleotide triphosphate hydrolases"/>
    <property type="match status" value="1"/>
</dbReference>
<evidence type="ECO:0000313" key="8">
    <source>
        <dbReference type="EMBL" id="MCG5033279.1"/>
    </source>
</evidence>
<keyword evidence="3" id="KW-1003">Cell membrane</keyword>
<protein>
    <submittedName>
        <fullName evidence="8">Type IV secretory system conjugative DNA transfer family protein</fullName>
    </submittedName>
</protein>
<dbReference type="PANTHER" id="PTHR37937:SF1">
    <property type="entry name" value="CONJUGATIVE TRANSFER: DNA TRANSPORT"/>
    <property type="match status" value="1"/>
</dbReference>
<feature type="transmembrane region" description="Helical" evidence="7">
    <location>
        <begin position="63"/>
        <end position="82"/>
    </location>
</feature>
<keyword evidence="4 7" id="KW-0812">Transmembrane</keyword>
<evidence type="ECO:0000256" key="5">
    <source>
        <dbReference type="ARBA" id="ARBA00022989"/>
    </source>
</evidence>
<evidence type="ECO:0000256" key="1">
    <source>
        <dbReference type="ARBA" id="ARBA00004651"/>
    </source>
</evidence>
<dbReference type="InterPro" id="IPR003688">
    <property type="entry name" value="TraG/VirD4"/>
</dbReference>
<dbReference type="Pfam" id="PF02534">
    <property type="entry name" value="T4SS-DNA_transf"/>
    <property type="match status" value="2"/>
</dbReference>
<dbReference type="SUPFAM" id="SSF52540">
    <property type="entry name" value="P-loop containing nucleoside triphosphate hydrolases"/>
    <property type="match status" value="1"/>
</dbReference>
<evidence type="ECO:0000256" key="3">
    <source>
        <dbReference type="ARBA" id="ARBA00022475"/>
    </source>
</evidence>
<dbReference type="NCBIfam" id="NF045973">
    <property type="entry name" value="conju_CD1115"/>
    <property type="match status" value="1"/>
</dbReference>
<dbReference type="RefSeq" id="WP_237971711.1">
    <property type="nucleotide sequence ID" value="NZ_JAKNDE010000006.1"/>
</dbReference>
<gene>
    <name evidence="8" type="ORF">L0P48_06585</name>
</gene>
<comment type="similarity">
    <text evidence="2">Belongs to the VirD4/TraG family.</text>
</comment>
<comment type="caution">
    <text evidence="8">The sequence shown here is derived from an EMBL/GenBank/DDBJ whole genome shotgun (WGS) entry which is preliminary data.</text>
</comment>
<dbReference type="PANTHER" id="PTHR37937">
    <property type="entry name" value="CONJUGATIVE TRANSFER: DNA TRANSPORT"/>
    <property type="match status" value="1"/>
</dbReference>
<dbReference type="InterPro" id="IPR051539">
    <property type="entry name" value="T4SS-coupling_protein"/>
</dbReference>
<proteinExistence type="inferred from homology"/>
<reference evidence="8" key="1">
    <citation type="submission" date="2022-01" db="EMBL/GenBank/DDBJ databases">
        <title>Collection of gut derived symbiotic bacterial strains cultured from healthy donors.</title>
        <authorList>
            <person name="Lin H."/>
            <person name="Kohout C."/>
            <person name="Waligurski E."/>
            <person name="Pamer E.G."/>
        </authorList>
    </citation>
    <scope>NUCLEOTIDE SEQUENCE</scope>
    <source>
        <strain evidence="8">DFI.1.11</strain>
    </source>
</reference>
<evidence type="ECO:0000256" key="4">
    <source>
        <dbReference type="ARBA" id="ARBA00022692"/>
    </source>
</evidence>
<accession>A0AAW5CNS7</accession>
<dbReference type="EMBL" id="JAKNDE010000006">
    <property type="protein sequence ID" value="MCG5033279.1"/>
    <property type="molecule type" value="Genomic_DNA"/>
</dbReference>
<sequence length="615" mass="69074">MKIDTDTLKKQVILHLPYLLFLLVFAKLGQAVRLAPGADASQKLLGLSEGFTYAFQSMWPGAALDWLVGLCGAVIVRLAVYLKGKDAKKYRKNVEYGSARWGSKTDIAPFMDPKPENNIILTQSEGLMMSGRPKNPANARNKNVLVVGGSGSGKTRFFIKPNLMQMHSSYVVTDPKGTVLIEVGKLLSRGTPKLDKDGKPVRGKNGKIVYEPYKIKVFNTINFSKSMHYNPFAYIHNEKDILKLVTVLIANTKGEGKSGDDFWVKAETLLYTALIGYIYYEAPSNEQNFSTLVEMINAMEVREDDETFKNAVDLLFDALEQKDPDHFALRQYKKYKLAAGKTAKSILISCGARLAPFDIKEVREITMYDELELDLVGDRKTALFFIISDTDATFNFLVSMAYTQLFNLLCERADDKFGGRLPVHVRCLIDEAANIGQIPNLEKLMATIRSREISACLVLQAQSQLKALYKDNMDTIIGNCDSSLFLGGKEETTLKSWNALLGKETIDMYNTSVTKGTQESHGQNFQKLGKDLMSVDELAVMDGGKCLLQIRGVRPFLSRKYDIIKHPNYKYLSDFDEKNAFDIEKYLSTRLPVRPRELYPNYEITPEELAAQTTA</sequence>
<keyword evidence="6 7" id="KW-0472">Membrane</keyword>
<dbReference type="GO" id="GO:0005886">
    <property type="term" value="C:plasma membrane"/>
    <property type="evidence" value="ECO:0007669"/>
    <property type="project" value="UniProtKB-SubCell"/>
</dbReference>
<evidence type="ECO:0000256" key="2">
    <source>
        <dbReference type="ARBA" id="ARBA00008806"/>
    </source>
</evidence>
<dbReference type="CDD" id="cd01127">
    <property type="entry name" value="TrwB_TraG_TraD_VirD4"/>
    <property type="match status" value="1"/>
</dbReference>
<evidence type="ECO:0000256" key="7">
    <source>
        <dbReference type="SAM" id="Phobius"/>
    </source>
</evidence>